<feature type="region of interest" description="Disordered" evidence="1">
    <location>
        <begin position="1"/>
        <end position="56"/>
    </location>
</feature>
<evidence type="ECO:0000256" key="1">
    <source>
        <dbReference type="SAM" id="MobiDB-lite"/>
    </source>
</evidence>
<feature type="compositionally biased region" description="Basic and acidic residues" evidence="1">
    <location>
        <begin position="26"/>
        <end position="44"/>
    </location>
</feature>
<protein>
    <submittedName>
        <fullName evidence="2">Uncharacterized protein</fullName>
    </submittedName>
</protein>
<dbReference type="RefSeq" id="WP_184737868.1">
    <property type="nucleotide sequence ID" value="NZ_BMRW01000012.1"/>
</dbReference>
<evidence type="ECO:0000313" key="3">
    <source>
        <dbReference type="Proteomes" id="UP000556436"/>
    </source>
</evidence>
<dbReference type="Proteomes" id="UP000556436">
    <property type="component" value="Unassembled WGS sequence"/>
</dbReference>
<sequence>MTSRHTHLTPDLPPIVEVPDLPGAQRPHDPRTDHGEREPRREEPPDGSPGQRAPAD</sequence>
<gene>
    <name evidence="2" type="ORF">FHS38_005512</name>
</gene>
<organism evidence="2 3">
    <name type="scientific">Streptomyces netropsis</name>
    <name type="common">Streptoverticillium netropsis</name>
    <dbReference type="NCBI Taxonomy" id="55404"/>
    <lineage>
        <taxon>Bacteria</taxon>
        <taxon>Bacillati</taxon>
        <taxon>Actinomycetota</taxon>
        <taxon>Actinomycetes</taxon>
        <taxon>Kitasatosporales</taxon>
        <taxon>Streptomycetaceae</taxon>
        <taxon>Streptomyces</taxon>
    </lineage>
</organism>
<proteinExistence type="predicted"/>
<accession>A0A7W7LFW6</accession>
<dbReference type="AlphaFoldDB" id="A0A7W7LFW6"/>
<name>A0A7W7LFW6_STRNE</name>
<reference evidence="2 3" key="1">
    <citation type="submission" date="2020-08" db="EMBL/GenBank/DDBJ databases">
        <title>Genomic Encyclopedia of Type Strains, Phase III (KMG-III): the genomes of soil and plant-associated and newly described type strains.</title>
        <authorList>
            <person name="Whitman W."/>
        </authorList>
    </citation>
    <scope>NUCLEOTIDE SEQUENCE [LARGE SCALE GENOMIC DNA]</scope>
    <source>
        <strain evidence="2 3">CECT 3265</strain>
    </source>
</reference>
<comment type="caution">
    <text evidence="2">The sequence shown here is derived from an EMBL/GenBank/DDBJ whole genome shotgun (WGS) entry which is preliminary data.</text>
</comment>
<keyword evidence="3" id="KW-1185">Reference proteome</keyword>
<evidence type="ECO:0000313" key="2">
    <source>
        <dbReference type="EMBL" id="MBB4889437.1"/>
    </source>
</evidence>
<dbReference type="EMBL" id="JACHJG010000013">
    <property type="protein sequence ID" value="MBB4889437.1"/>
    <property type="molecule type" value="Genomic_DNA"/>
</dbReference>